<evidence type="ECO:0000313" key="1">
    <source>
        <dbReference type="EMBL" id="GBN83076.1"/>
    </source>
</evidence>
<protein>
    <recommendedName>
        <fullName evidence="3">RNase H type-1 domain-containing protein</fullName>
    </recommendedName>
</protein>
<sequence length="196" mass="22258">MTNYLTDKSVHFFLTSVLPDRLVCGKARPINRLRYGQTASRASIQLTPPIAQQTQGILLKSTNIKLGWIRAHVGYSSTEAADVLAKTATHPTYIPAPRNHIKSLLQNDYIIRWQNEWDNGETGMSIHNVLPKVKTTPSPWQRPEMFFTGHDPFPTYLKTIQHQKKRFLGLRKPGKPLTLCFKLPVYNLIPPNKTGS</sequence>
<dbReference type="AlphaFoldDB" id="A0A4Y2S660"/>
<dbReference type="EMBL" id="BGPR01019838">
    <property type="protein sequence ID" value="GBN83076.1"/>
    <property type="molecule type" value="Genomic_DNA"/>
</dbReference>
<gene>
    <name evidence="1" type="ORF">AVEN_251097_1</name>
</gene>
<keyword evidence="2" id="KW-1185">Reference proteome</keyword>
<accession>A0A4Y2S660</accession>
<proteinExistence type="predicted"/>
<reference evidence="1 2" key="1">
    <citation type="journal article" date="2019" name="Sci. Rep.">
        <title>Orb-weaving spider Araneus ventricosus genome elucidates the spidroin gene catalogue.</title>
        <authorList>
            <person name="Kono N."/>
            <person name="Nakamura H."/>
            <person name="Ohtoshi R."/>
            <person name="Moran D.A.P."/>
            <person name="Shinohara A."/>
            <person name="Yoshida Y."/>
            <person name="Fujiwara M."/>
            <person name="Mori M."/>
            <person name="Tomita M."/>
            <person name="Arakawa K."/>
        </authorList>
    </citation>
    <scope>NUCLEOTIDE SEQUENCE [LARGE SCALE GENOMIC DNA]</scope>
</reference>
<dbReference type="OrthoDB" id="411823at2759"/>
<evidence type="ECO:0008006" key="3">
    <source>
        <dbReference type="Google" id="ProtNLM"/>
    </source>
</evidence>
<dbReference type="Proteomes" id="UP000499080">
    <property type="component" value="Unassembled WGS sequence"/>
</dbReference>
<evidence type="ECO:0000313" key="2">
    <source>
        <dbReference type="Proteomes" id="UP000499080"/>
    </source>
</evidence>
<organism evidence="1 2">
    <name type="scientific">Araneus ventricosus</name>
    <name type="common">Orbweaver spider</name>
    <name type="synonym">Epeira ventricosa</name>
    <dbReference type="NCBI Taxonomy" id="182803"/>
    <lineage>
        <taxon>Eukaryota</taxon>
        <taxon>Metazoa</taxon>
        <taxon>Ecdysozoa</taxon>
        <taxon>Arthropoda</taxon>
        <taxon>Chelicerata</taxon>
        <taxon>Arachnida</taxon>
        <taxon>Araneae</taxon>
        <taxon>Araneomorphae</taxon>
        <taxon>Entelegynae</taxon>
        <taxon>Araneoidea</taxon>
        <taxon>Araneidae</taxon>
        <taxon>Araneus</taxon>
    </lineage>
</organism>
<comment type="caution">
    <text evidence="1">The sequence shown here is derived from an EMBL/GenBank/DDBJ whole genome shotgun (WGS) entry which is preliminary data.</text>
</comment>
<name>A0A4Y2S660_ARAVE</name>